<dbReference type="EMBL" id="LBTI01000059">
    <property type="protein sequence ID" value="KKQ36259.1"/>
    <property type="molecule type" value="Genomic_DNA"/>
</dbReference>
<dbReference type="Gene3D" id="1.10.287.130">
    <property type="match status" value="1"/>
</dbReference>
<dbReference type="SUPFAM" id="SSF52418">
    <property type="entry name" value="Nucleoside phosphorylase/phosphoribosyltransferase catalytic domain"/>
    <property type="match status" value="1"/>
</dbReference>
<comment type="catalytic activity">
    <reaction evidence="1">
        <text>ATP + protein L-histidine = ADP + protein N-phospho-L-histidine.</text>
        <dbReference type="EC" id="2.7.13.3"/>
    </reaction>
</comment>
<dbReference type="InterPro" id="IPR029016">
    <property type="entry name" value="GAF-like_dom_sf"/>
</dbReference>
<evidence type="ECO:0000256" key="3">
    <source>
        <dbReference type="ARBA" id="ARBA00022553"/>
    </source>
</evidence>
<evidence type="ECO:0000256" key="6">
    <source>
        <dbReference type="ARBA" id="ARBA00022777"/>
    </source>
</evidence>
<reference evidence="12 13" key="1">
    <citation type="journal article" date="2015" name="Nature">
        <title>rRNA introns, odd ribosomes, and small enigmatic genomes across a large radiation of phyla.</title>
        <authorList>
            <person name="Brown C.T."/>
            <person name="Hug L.A."/>
            <person name="Thomas B.C."/>
            <person name="Sharon I."/>
            <person name="Castelle C.J."/>
            <person name="Singh A."/>
            <person name="Wilkins M.J."/>
            <person name="Williams K.H."/>
            <person name="Banfield J.F."/>
        </authorList>
    </citation>
    <scope>NUCLEOTIDE SEQUENCE [LARGE SCALE GENOMIC DNA]</scope>
</reference>
<proteinExistence type="predicted"/>
<dbReference type="GO" id="GO:0000155">
    <property type="term" value="F:phosphorelay sensor kinase activity"/>
    <property type="evidence" value="ECO:0007669"/>
    <property type="project" value="InterPro"/>
</dbReference>
<evidence type="ECO:0000256" key="8">
    <source>
        <dbReference type="ARBA" id="ARBA00023136"/>
    </source>
</evidence>
<dbReference type="InterPro" id="IPR031621">
    <property type="entry name" value="HisKA_7TM"/>
</dbReference>
<dbReference type="SUPFAM" id="SSF55874">
    <property type="entry name" value="ATPase domain of HSP90 chaperone/DNA topoisomerase II/histidine kinase"/>
    <property type="match status" value="1"/>
</dbReference>
<comment type="caution">
    <text evidence="12">The sequence shown here is derived from an EMBL/GenBank/DDBJ whole genome shotgun (WGS) entry which is preliminary data.</text>
</comment>
<dbReference type="InterPro" id="IPR036097">
    <property type="entry name" value="HisK_dim/P_sf"/>
</dbReference>
<evidence type="ECO:0000256" key="10">
    <source>
        <dbReference type="SAM" id="Phobius"/>
    </source>
</evidence>
<feature type="domain" description="Histidine kinase" evidence="11">
    <location>
        <begin position="490"/>
        <end position="712"/>
    </location>
</feature>
<protein>
    <recommendedName>
        <fullName evidence="2">histidine kinase</fullName>
        <ecNumber evidence="2">2.7.13.3</ecNumber>
    </recommendedName>
</protein>
<keyword evidence="10" id="KW-1133">Transmembrane helix</keyword>
<feature type="coiled-coil region" evidence="9">
    <location>
        <begin position="456"/>
        <end position="490"/>
    </location>
</feature>
<feature type="transmembrane region" description="Helical" evidence="10">
    <location>
        <begin position="134"/>
        <end position="153"/>
    </location>
</feature>
<dbReference type="SUPFAM" id="SSF47384">
    <property type="entry name" value="Homodimeric domain of signal transducing histidine kinase"/>
    <property type="match status" value="1"/>
</dbReference>
<keyword evidence="8 10" id="KW-0472">Membrane</keyword>
<dbReference type="SMART" id="SM00387">
    <property type="entry name" value="HATPase_c"/>
    <property type="match status" value="1"/>
</dbReference>
<dbReference type="InterPro" id="IPR003661">
    <property type="entry name" value="HisK_dim/P_dom"/>
</dbReference>
<sequence length="741" mass="83605">MNLFIALVVAGISFLLSLFVYYKNSKSATNVYFAALLLFLGLYPIFNYLSLNSLTPEEAFFWSKLILLTAIPAGPLFYFFVKTFPKNNFISDKKIQYPIIAWTLINVFLALNGLIFKSVHIINGNPQILPGPAVASFALLQILSILAGSLELFKKFKNSTGLLRVQLRFITFGILLSFGLTLLSTVIFPLLFKITIFISLSPLFLIISALFISYSILRHRLLDIRLVVARTVSYAVLVGIFGLIYSLLFAVSSSFFISYSIEDRTITISTALALLMAFSFQAVRKEIEHTTDKFLYKDHYDSNKLLYDLTLIMASTLKFEDLSHQFLLTLMSQMRVSKGAIILKSEDRIFDVSHEGYNESPSYKENMVFFLIEQNKLLVFDELDESEAKSFMREMNISIAVDIATAGQQIGLFTLGEKLSGDIYTSEDIKVIEILVPELAVAIKNSLSYDEISRFNITLKDEIDEATANLRQANEKLKELDKLKDEFVSVASHELRTPMTAIKSYLWMALNKSAKTLDPQVKKDISIAYSSTERLLKLVTDMLTISRIEGKRLLLQKEEFNFNEISQQAYDELKITAAEKEISFVFNLPEKPIIMNGDKEKLREVLQNIIGNALKFTPAKGRISLKITEHEKFFNIDTVNSGSYIPPEELPKLFQKFNRLNVESTKKDGAPVGTGLGLYITKQIVEMHNGSIEATSDKKEGTTFHIKIPKNSSRAITSPSGTADTMEILAPVTFNPEQIKK</sequence>
<keyword evidence="9" id="KW-0175">Coiled coil</keyword>
<dbReference type="Pfam" id="PF16927">
    <property type="entry name" value="HisKA_7TM"/>
    <property type="match status" value="1"/>
</dbReference>
<keyword evidence="3" id="KW-0597">Phosphoprotein</keyword>
<evidence type="ECO:0000313" key="13">
    <source>
        <dbReference type="Proteomes" id="UP000034591"/>
    </source>
</evidence>
<organism evidence="12 13">
    <name type="scientific">Candidatus Woesebacteria bacterium GW2011_GWA1_37_7</name>
    <dbReference type="NCBI Taxonomy" id="1618545"/>
    <lineage>
        <taxon>Bacteria</taxon>
        <taxon>Candidatus Woeseibacteriota</taxon>
    </lineage>
</organism>
<feature type="transmembrane region" description="Helical" evidence="10">
    <location>
        <begin position="29"/>
        <end position="49"/>
    </location>
</feature>
<dbReference type="AlphaFoldDB" id="A0A0G0JHJ9"/>
<dbReference type="InterPro" id="IPR005467">
    <property type="entry name" value="His_kinase_dom"/>
</dbReference>
<feature type="transmembrane region" description="Helical" evidence="10">
    <location>
        <begin position="6"/>
        <end position="22"/>
    </location>
</feature>
<name>A0A0G0JHJ9_9BACT</name>
<keyword evidence="7" id="KW-0902">Two-component regulatory system</keyword>
<evidence type="ECO:0000259" key="11">
    <source>
        <dbReference type="PROSITE" id="PS50109"/>
    </source>
</evidence>
<evidence type="ECO:0000256" key="9">
    <source>
        <dbReference type="SAM" id="Coils"/>
    </source>
</evidence>
<dbReference type="GO" id="GO:0016757">
    <property type="term" value="F:glycosyltransferase activity"/>
    <property type="evidence" value="ECO:0007669"/>
    <property type="project" value="UniProtKB-KW"/>
</dbReference>
<dbReference type="Gene3D" id="3.40.1030.10">
    <property type="entry name" value="Nucleoside phosphorylase/phosphoribosyltransferase catalytic domain"/>
    <property type="match status" value="1"/>
</dbReference>
<dbReference type="InterPro" id="IPR003594">
    <property type="entry name" value="HATPase_dom"/>
</dbReference>
<dbReference type="InterPro" id="IPR017872">
    <property type="entry name" value="Pyrmidine_PPase_CS"/>
</dbReference>
<dbReference type="InterPro" id="IPR035902">
    <property type="entry name" value="Nuc_phospho_transferase"/>
</dbReference>
<gene>
    <name evidence="12" type="ORF">US53_C0059G0004</name>
</gene>
<dbReference type="PANTHER" id="PTHR43547:SF2">
    <property type="entry name" value="HYBRID SIGNAL TRANSDUCTION HISTIDINE KINASE C"/>
    <property type="match status" value="1"/>
</dbReference>
<evidence type="ECO:0000256" key="4">
    <source>
        <dbReference type="ARBA" id="ARBA00022676"/>
    </source>
</evidence>
<dbReference type="SMART" id="SM00388">
    <property type="entry name" value="HisKA"/>
    <property type="match status" value="1"/>
</dbReference>
<dbReference type="Pfam" id="PF02518">
    <property type="entry name" value="HATPase_c"/>
    <property type="match status" value="1"/>
</dbReference>
<feature type="transmembrane region" description="Helical" evidence="10">
    <location>
        <begin position="194"/>
        <end position="214"/>
    </location>
</feature>
<dbReference type="GO" id="GO:0006206">
    <property type="term" value="P:pyrimidine nucleobase metabolic process"/>
    <property type="evidence" value="ECO:0007669"/>
    <property type="project" value="InterPro"/>
</dbReference>
<dbReference type="Pfam" id="PF00512">
    <property type="entry name" value="HisKA"/>
    <property type="match status" value="1"/>
</dbReference>
<evidence type="ECO:0000313" key="12">
    <source>
        <dbReference type="EMBL" id="KKQ36259.1"/>
    </source>
</evidence>
<feature type="transmembrane region" description="Helical" evidence="10">
    <location>
        <begin position="61"/>
        <end position="81"/>
    </location>
</feature>
<evidence type="ECO:0000256" key="1">
    <source>
        <dbReference type="ARBA" id="ARBA00000085"/>
    </source>
</evidence>
<feature type="transmembrane region" description="Helical" evidence="10">
    <location>
        <begin position="234"/>
        <end position="259"/>
    </location>
</feature>
<accession>A0A0G0JHJ9</accession>
<dbReference type="PROSITE" id="PS00647">
    <property type="entry name" value="THYMID_PHOSPHORYLASE"/>
    <property type="match status" value="1"/>
</dbReference>
<dbReference type="Gene3D" id="3.30.565.10">
    <property type="entry name" value="Histidine kinase-like ATPase, C-terminal domain"/>
    <property type="match status" value="1"/>
</dbReference>
<dbReference type="CDD" id="cd00082">
    <property type="entry name" value="HisKA"/>
    <property type="match status" value="1"/>
</dbReference>
<dbReference type="PANTHER" id="PTHR43547">
    <property type="entry name" value="TWO-COMPONENT HISTIDINE KINASE"/>
    <property type="match status" value="1"/>
</dbReference>
<dbReference type="InterPro" id="IPR036890">
    <property type="entry name" value="HATPase_C_sf"/>
</dbReference>
<keyword evidence="4" id="KW-0328">Glycosyltransferase</keyword>
<dbReference type="PATRIC" id="fig|1618545.3.peg.763"/>
<dbReference type="STRING" id="1618545.US53_C0059G0004"/>
<dbReference type="Proteomes" id="UP000034591">
    <property type="component" value="Unassembled WGS sequence"/>
</dbReference>
<keyword evidence="10" id="KW-0812">Transmembrane</keyword>
<feature type="transmembrane region" description="Helical" evidence="10">
    <location>
        <begin position="101"/>
        <end position="122"/>
    </location>
</feature>
<dbReference type="FunFam" id="1.10.287.130:FF:000001">
    <property type="entry name" value="Two-component sensor histidine kinase"/>
    <property type="match status" value="1"/>
</dbReference>
<keyword evidence="5" id="KW-0808">Transferase</keyword>
<evidence type="ECO:0000256" key="2">
    <source>
        <dbReference type="ARBA" id="ARBA00012438"/>
    </source>
</evidence>
<evidence type="ECO:0000256" key="5">
    <source>
        <dbReference type="ARBA" id="ARBA00022679"/>
    </source>
</evidence>
<feature type="transmembrane region" description="Helical" evidence="10">
    <location>
        <begin position="165"/>
        <end position="188"/>
    </location>
</feature>
<dbReference type="PROSITE" id="PS50109">
    <property type="entry name" value="HIS_KIN"/>
    <property type="match status" value="1"/>
</dbReference>
<dbReference type="InterPro" id="IPR004358">
    <property type="entry name" value="Sig_transdc_His_kin-like_C"/>
</dbReference>
<evidence type="ECO:0000256" key="7">
    <source>
        <dbReference type="ARBA" id="ARBA00023012"/>
    </source>
</evidence>
<dbReference type="CDD" id="cd00075">
    <property type="entry name" value="HATPase"/>
    <property type="match status" value="1"/>
</dbReference>
<dbReference type="EC" id="2.7.13.3" evidence="2"/>
<dbReference type="SUPFAM" id="SSF55781">
    <property type="entry name" value="GAF domain-like"/>
    <property type="match status" value="1"/>
</dbReference>
<dbReference type="Gene3D" id="3.30.450.40">
    <property type="match status" value="1"/>
</dbReference>
<dbReference type="PRINTS" id="PR00344">
    <property type="entry name" value="BCTRLSENSOR"/>
</dbReference>
<dbReference type="FunFam" id="3.30.565.10:FF:000006">
    <property type="entry name" value="Sensor histidine kinase WalK"/>
    <property type="match status" value="1"/>
</dbReference>
<keyword evidence="6" id="KW-0418">Kinase</keyword>
<feature type="non-terminal residue" evidence="12">
    <location>
        <position position="741"/>
    </location>
</feature>